<reference evidence="2 3" key="1">
    <citation type="submission" date="2024-04" db="EMBL/GenBank/DDBJ databases">
        <authorList>
            <person name="Rising A."/>
            <person name="Reimegard J."/>
            <person name="Sonavane S."/>
            <person name="Akerstrom W."/>
            <person name="Nylinder S."/>
            <person name="Hedman E."/>
            <person name="Kallberg Y."/>
        </authorList>
    </citation>
    <scope>NUCLEOTIDE SEQUENCE [LARGE SCALE GENOMIC DNA]</scope>
</reference>
<gene>
    <name evidence="2" type="ORF">LARSCL_LOCUS20029</name>
</gene>
<evidence type="ECO:0008006" key="4">
    <source>
        <dbReference type="Google" id="ProtNLM"/>
    </source>
</evidence>
<dbReference type="EMBL" id="CAXIEN010000410">
    <property type="protein sequence ID" value="CAL1296972.1"/>
    <property type="molecule type" value="Genomic_DNA"/>
</dbReference>
<proteinExistence type="predicted"/>
<name>A0AAV2BM34_9ARAC</name>
<keyword evidence="3" id="KW-1185">Reference proteome</keyword>
<feature type="chain" id="PRO_5043550564" description="DUF19 domain-containing protein" evidence="1">
    <location>
        <begin position="19"/>
        <end position="319"/>
    </location>
</feature>
<dbReference type="AlphaFoldDB" id="A0AAV2BM34"/>
<dbReference type="Proteomes" id="UP001497382">
    <property type="component" value="Unassembled WGS sequence"/>
</dbReference>
<accession>A0AAV2BM34</accession>
<evidence type="ECO:0000256" key="1">
    <source>
        <dbReference type="SAM" id="SignalP"/>
    </source>
</evidence>
<comment type="caution">
    <text evidence="2">The sequence shown here is derived from an EMBL/GenBank/DDBJ whole genome shotgun (WGS) entry which is preliminary data.</text>
</comment>
<evidence type="ECO:0000313" key="2">
    <source>
        <dbReference type="EMBL" id="CAL1296972.1"/>
    </source>
</evidence>
<feature type="signal peptide" evidence="1">
    <location>
        <begin position="1"/>
        <end position="18"/>
    </location>
</feature>
<sequence>MWIILVLPLLSVVKDIAGEIDCDKHFFDQCQRPKLFDEIPNEIEVFTASCPGILAYIKCVKDFDMKCQEEDKRRFSQEQKYDDLYALFDGMCKEGTALNKGYAGEIDCNMPYYEQCHSTKLFREIPREMEDFMASCPGLLSYTKCVTDYDIKCLKDDERRFKQLEKYENLYSFFDEVCKEGSALNEVVKTKLRCFNETFSNTNCNQEREDFLNPYETEIQLDEFTTTHVIPERVHCLSEMLEAKCIVDDITKNCGLRAKRLIGEFYRRTELIDLSCPPHYREGLLEDIDEFNLTEDQKSFAISELLRMKVIDEVHLIHF</sequence>
<evidence type="ECO:0000313" key="3">
    <source>
        <dbReference type="Proteomes" id="UP001497382"/>
    </source>
</evidence>
<protein>
    <recommendedName>
        <fullName evidence="4">DUF19 domain-containing protein</fullName>
    </recommendedName>
</protein>
<organism evidence="2 3">
    <name type="scientific">Larinioides sclopetarius</name>
    <dbReference type="NCBI Taxonomy" id="280406"/>
    <lineage>
        <taxon>Eukaryota</taxon>
        <taxon>Metazoa</taxon>
        <taxon>Ecdysozoa</taxon>
        <taxon>Arthropoda</taxon>
        <taxon>Chelicerata</taxon>
        <taxon>Arachnida</taxon>
        <taxon>Araneae</taxon>
        <taxon>Araneomorphae</taxon>
        <taxon>Entelegynae</taxon>
        <taxon>Araneoidea</taxon>
        <taxon>Araneidae</taxon>
        <taxon>Larinioides</taxon>
    </lineage>
</organism>
<keyword evidence="1" id="KW-0732">Signal</keyword>